<feature type="compositionally biased region" description="Low complexity" evidence="1">
    <location>
        <begin position="76"/>
        <end position="89"/>
    </location>
</feature>
<dbReference type="AlphaFoldDB" id="A0A1Z3NBU3"/>
<feature type="signal peptide" evidence="2">
    <location>
        <begin position="1"/>
        <end position="24"/>
    </location>
</feature>
<accession>A0A1Z3NBU3</accession>
<dbReference type="OrthoDB" id="5294786at2"/>
<reference evidence="3 4" key="1">
    <citation type="submission" date="2017-04" db="EMBL/GenBank/DDBJ databases">
        <title>Whole genome sequence of Bdellovibrio bacteriovorus strain SSB218315.</title>
        <authorList>
            <person name="Oyedara O."/>
            <person name="Rodriguez-Perez M.A."/>
        </authorList>
    </citation>
    <scope>NUCLEOTIDE SEQUENCE [LARGE SCALE GENOMIC DNA]</scope>
    <source>
        <strain evidence="3 4">SSB218315</strain>
    </source>
</reference>
<protein>
    <submittedName>
        <fullName evidence="3">Uncharacterized protein</fullName>
    </submittedName>
</protein>
<organism evidence="3 4">
    <name type="scientific">Bdellovibrio bacteriovorus</name>
    <dbReference type="NCBI Taxonomy" id="959"/>
    <lineage>
        <taxon>Bacteria</taxon>
        <taxon>Pseudomonadati</taxon>
        <taxon>Bdellovibrionota</taxon>
        <taxon>Bdellovibrionia</taxon>
        <taxon>Bdellovibrionales</taxon>
        <taxon>Pseudobdellovibrionaceae</taxon>
        <taxon>Bdellovibrio</taxon>
    </lineage>
</organism>
<feature type="region of interest" description="Disordered" evidence="1">
    <location>
        <begin position="353"/>
        <end position="442"/>
    </location>
</feature>
<name>A0A1Z3NBU3_BDEBC</name>
<feature type="compositionally biased region" description="Gly residues" evidence="1">
    <location>
        <begin position="391"/>
        <end position="429"/>
    </location>
</feature>
<evidence type="ECO:0000313" key="3">
    <source>
        <dbReference type="EMBL" id="ASD64916.1"/>
    </source>
</evidence>
<proteinExistence type="predicted"/>
<keyword evidence="2" id="KW-0732">Signal</keyword>
<dbReference type="EMBL" id="CP020946">
    <property type="protein sequence ID" value="ASD64916.1"/>
    <property type="molecule type" value="Genomic_DNA"/>
</dbReference>
<evidence type="ECO:0000256" key="1">
    <source>
        <dbReference type="SAM" id="MobiDB-lite"/>
    </source>
</evidence>
<evidence type="ECO:0000313" key="4">
    <source>
        <dbReference type="Proteomes" id="UP000197003"/>
    </source>
</evidence>
<feature type="region of interest" description="Disordered" evidence="1">
    <location>
        <begin position="454"/>
        <end position="510"/>
    </location>
</feature>
<dbReference type="RefSeq" id="WP_088566338.1">
    <property type="nucleotide sequence ID" value="NZ_CP020946.1"/>
</dbReference>
<feature type="chain" id="PRO_5013006641" evidence="2">
    <location>
        <begin position="25"/>
        <end position="529"/>
    </location>
</feature>
<feature type="compositionally biased region" description="Gly residues" evidence="1">
    <location>
        <begin position="454"/>
        <end position="467"/>
    </location>
</feature>
<gene>
    <name evidence="3" type="ORF">B9G79_15745</name>
</gene>
<sequence length="529" mass="53306">MGNWYFGCISLLFSALLLSAPASADTFLGCAEWCAARFLPKSGQADQSQMRKYDMCVVQTQNEGRCGGAPRSSGTSRPAQQRQQEPAQSSNYNPEPGSVPCGGRCPVSECVDVNGSGRDYQCRIDIINGNTQSTVNDCTSQYTELLNECSNAVQETSHTCDEKNDSGMSGVANTASQLGLMLGQQTSGSIQSACSQMASFSAAANAAVAAYRLNCNSALGTCRSTCSKLVDFVQNNPTCTVQGFQGTAGSNAMLLQNAESKAERCDQFESKVQEATQAINNVAGTMRNAASCAAATSGDGAPVPELCKTNPNLPGCVATGPVDCTKPELAGTKICVCSKNPTDPICMSENSSGGSTFLSSTNPGARLNTSGVELSGGDLPSLPGIEHGKRGSGGAGEAVDGKQGGGAGISSSGGGGGGGAAGAGEGGGAEGEEGGHSVNAGFYGGGGSFGGYGGGSGEGRAGQGQPGQAGVAGKNGAPDLRQFLPGGKYDPKARGVAGTGGPDGITGPHSNIWKKIQNRYQVLTPTLIP</sequence>
<feature type="compositionally biased region" description="Polar residues" evidence="1">
    <location>
        <begin position="353"/>
        <end position="372"/>
    </location>
</feature>
<feature type="region of interest" description="Disordered" evidence="1">
    <location>
        <begin position="63"/>
        <end position="97"/>
    </location>
</feature>
<dbReference type="Proteomes" id="UP000197003">
    <property type="component" value="Chromosome"/>
</dbReference>
<evidence type="ECO:0000256" key="2">
    <source>
        <dbReference type="SAM" id="SignalP"/>
    </source>
</evidence>